<dbReference type="EMBL" id="MHLR01000014">
    <property type="protein sequence ID" value="OGZ15414.1"/>
    <property type="molecule type" value="Genomic_DNA"/>
</dbReference>
<accession>A0A1G2DP33</accession>
<dbReference type="AlphaFoldDB" id="A0A1G2DP33"/>
<dbReference type="PANTHER" id="PTHR32432">
    <property type="entry name" value="CELL DIVISION PROTEIN FTSA-RELATED"/>
    <property type="match status" value="1"/>
</dbReference>
<dbReference type="Gene3D" id="3.30.1490.300">
    <property type="match status" value="1"/>
</dbReference>
<comment type="caution">
    <text evidence="1">The sequence shown here is derived from an EMBL/GenBank/DDBJ whole genome shotgun (WGS) entry which is preliminary data.</text>
</comment>
<evidence type="ECO:0000313" key="2">
    <source>
        <dbReference type="Proteomes" id="UP000177573"/>
    </source>
</evidence>
<name>A0A1G2DP33_9BACT</name>
<dbReference type="InterPro" id="IPR043129">
    <property type="entry name" value="ATPase_NBD"/>
</dbReference>
<dbReference type="NCBIfam" id="TIGR01175">
    <property type="entry name" value="pilM"/>
    <property type="match status" value="1"/>
</dbReference>
<dbReference type="Gene3D" id="3.30.420.40">
    <property type="match status" value="2"/>
</dbReference>
<dbReference type="PANTHER" id="PTHR32432:SF3">
    <property type="entry name" value="ETHANOLAMINE UTILIZATION PROTEIN EUTJ"/>
    <property type="match status" value="1"/>
</dbReference>
<organism evidence="1 2">
    <name type="scientific">Candidatus Lloydbacteria bacterium RIFCSPLOWO2_02_FULL_51_11</name>
    <dbReference type="NCBI Taxonomy" id="1798667"/>
    <lineage>
        <taxon>Bacteria</taxon>
        <taxon>Candidatus Lloydiibacteriota</taxon>
    </lineage>
</organism>
<dbReference type="STRING" id="1798667.A3J08_01880"/>
<dbReference type="SUPFAM" id="SSF53067">
    <property type="entry name" value="Actin-like ATPase domain"/>
    <property type="match status" value="1"/>
</dbReference>
<proteinExistence type="predicted"/>
<dbReference type="InterPro" id="IPR050696">
    <property type="entry name" value="FtsA/MreB"/>
</dbReference>
<evidence type="ECO:0008006" key="3">
    <source>
        <dbReference type="Google" id="ProtNLM"/>
    </source>
</evidence>
<dbReference type="InterPro" id="IPR005883">
    <property type="entry name" value="PilM"/>
</dbReference>
<dbReference type="CDD" id="cd24049">
    <property type="entry name" value="ASKHA_NBD_PilM"/>
    <property type="match status" value="1"/>
</dbReference>
<dbReference type="Proteomes" id="UP000177573">
    <property type="component" value="Unassembled WGS sequence"/>
</dbReference>
<reference evidence="1 2" key="1">
    <citation type="journal article" date="2016" name="Nat. Commun.">
        <title>Thousands of microbial genomes shed light on interconnected biogeochemical processes in an aquifer system.</title>
        <authorList>
            <person name="Anantharaman K."/>
            <person name="Brown C.T."/>
            <person name="Hug L.A."/>
            <person name="Sharon I."/>
            <person name="Castelle C.J."/>
            <person name="Probst A.J."/>
            <person name="Thomas B.C."/>
            <person name="Singh A."/>
            <person name="Wilkins M.J."/>
            <person name="Karaoz U."/>
            <person name="Brodie E.L."/>
            <person name="Williams K.H."/>
            <person name="Hubbard S.S."/>
            <person name="Banfield J.F."/>
        </authorList>
    </citation>
    <scope>NUCLEOTIDE SEQUENCE [LARGE SCALE GENOMIC DNA]</scope>
</reference>
<sequence length="413" mass="44974">MWISCAFSKKVACPSWYTYHTVFLHPTICMHDFLEKIRGFWGELFKKKGESVLGIDIGSSSIKIVQLRKAKGKAVLETYGELALGPYAERAIGQATMLPAENLALAVRDIIREANVSVKSGGIAIPLVSSLISVIELPQVSEKQLQTMIPIEARKYIPVPISEVTLDWQILPVEADTDVEVPPSAAERERGSDGSTAPKKAHALVVAIHNDIVARYQTIATRDALDIWFLESEIFSSTRSLLSLERGPVLLLDIGASTTKFSIVENGIPWSTHVLSRGSQDITLALSKSLGIGFREAEEVKRSVGMSGEGVHKDVADTVRFTLGTIFSSANRMLLDFERHYGKTVEKVVLSGGGARLKGVEEVARANFSIEVTIADPFSKVVSPAFLEPVLKEAGPYFAVAVGIALRALEDLE</sequence>
<protein>
    <recommendedName>
        <fullName evidence="3">SHS2 domain-containing protein</fullName>
    </recommendedName>
</protein>
<gene>
    <name evidence="1" type="ORF">A3J08_01880</name>
</gene>
<evidence type="ECO:0000313" key="1">
    <source>
        <dbReference type="EMBL" id="OGZ15414.1"/>
    </source>
</evidence>
<dbReference type="Pfam" id="PF11104">
    <property type="entry name" value="PilM_2"/>
    <property type="match status" value="1"/>
</dbReference>